<dbReference type="InterPro" id="IPR002156">
    <property type="entry name" value="RNaseH_domain"/>
</dbReference>
<evidence type="ECO:0000313" key="21">
    <source>
        <dbReference type="Proteomes" id="UP001066276"/>
    </source>
</evidence>
<evidence type="ECO:0000313" key="20">
    <source>
        <dbReference type="EMBL" id="KAJ1150036.1"/>
    </source>
</evidence>
<keyword evidence="21" id="KW-1185">Reference proteome</keyword>
<evidence type="ECO:0000256" key="8">
    <source>
        <dbReference type="ARBA" id="ARBA00022801"/>
    </source>
</evidence>
<dbReference type="InterPro" id="IPR043128">
    <property type="entry name" value="Rev_trsase/Diguanyl_cyclase"/>
</dbReference>
<evidence type="ECO:0000256" key="1">
    <source>
        <dbReference type="ARBA" id="ARBA00010879"/>
    </source>
</evidence>
<dbReference type="PROSITE" id="PS50878">
    <property type="entry name" value="RT_POL"/>
    <property type="match status" value="1"/>
</dbReference>
<evidence type="ECO:0000256" key="5">
    <source>
        <dbReference type="ARBA" id="ARBA00022695"/>
    </source>
</evidence>
<evidence type="ECO:0000256" key="6">
    <source>
        <dbReference type="ARBA" id="ARBA00022722"/>
    </source>
</evidence>
<accession>A0AAV7RB44</accession>
<keyword evidence="5" id="KW-0548">Nucleotidyltransferase</keyword>
<dbReference type="Pfam" id="PF00665">
    <property type="entry name" value="rve"/>
    <property type="match status" value="1"/>
</dbReference>
<name>A0AAV7RB44_PLEWA</name>
<evidence type="ECO:0000256" key="14">
    <source>
        <dbReference type="ARBA" id="ARBA00023268"/>
    </source>
</evidence>
<dbReference type="Gene3D" id="1.10.340.70">
    <property type="match status" value="1"/>
</dbReference>
<evidence type="ECO:0000259" key="17">
    <source>
        <dbReference type="PROSITE" id="PS50878"/>
    </source>
</evidence>
<keyword evidence="4" id="KW-0808">Transferase</keyword>
<dbReference type="InterPro" id="IPR050951">
    <property type="entry name" value="Retrovirus_Pol_polyprotein"/>
</dbReference>
<dbReference type="SUPFAM" id="SSF53098">
    <property type="entry name" value="Ribonuclease H-like"/>
    <property type="match status" value="2"/>
</dbReference>
<organism evidence="20 21">
    <name type="scientific">Pleurodeles waltl</name>
    <name type="common">Iberian ribbed newt</name>
    <dbReference type="NCBI Taxonomy" id="8319"/>
    <lineage>
        <taxon>Eukaryota</taxon>
        <taxon>Metazoa</taxon>
        <taxon>Chordata</taxon>
        <taxon>Craniata</taxon>
        <taxon>Vertebrata</taxon>
        <taxon>Euteleostomi</taxon>
        <taxon>Amphibia</taxon>
        <taxon>Batrachia</taxon>
        <taxon>Caudata</taxon>
        <taxon>Salamandroidea</taxon>
        <taxon>Salamandridae</taxon>
        <taxon>Pleurodelinae</taxon>
        <taxon>Pleurodeles</taxon>
    </lineage>
</organism>
<keyword evidence="7" id="KW-0255">Endonuclease</keyword>
<comment type="caution">
    <text evidence="20">The sequence shown here is derived from an EMBL/GenBank/DDBJ whole genome shotgun (WGS) entry which is preliminary data.</text>
</comment>
<evidence type="ECO:0000256" key="13">
    <source>
        <dbReference type="ARBA" id="ARBA00023172"/>
    </source>
</evidence>
<evidence type="ECO:0000256" key="7">
    <source>
        <dbReference type="ARBA" id="ARBA00022759"/>
    </source>
</evidence>
<evidence type="ECO:0000256" key="9">
    <source>
        <dbReference type="ARBA" id="ARBA00022842"/>
    </source>
</evidence>
<dbReference type="GO" id="GO:0003723">
    <property type="term" value="F:RNA binding"/>
    <property type="evidence" value="ECO:0007669"/>
    <property type="project" value="UniProtKB-KW"/>
</dbReference>
<keyword evidence="12" id="KW-0695">RNA-directed DNA polymerase</keyword>
<feature type="domain" description="RNase H type-1" evidence="18">
    <location>
        <begin position="631"/>
        <end position="778"/>
    </location>
</feature>
<dbReference type="PROSITE" id="PS00141">
    <property type="entry name" value="ASP_PROTEASE"/>
    <property type="match status" value="1"/>
</dbReference>
<dbReference type="GO" id="GO:0003964">
    <property type="term" value="F:RNA-directed DNA polymerase activity"/>
    <property type="evidence" value="ECO:0007669"/>
    <property type="project" value="UniProtKB-KW"/>
</dbReference>
<dbReference type="Gene3D" id="3.10.20.370">
    <property type="match status" value="1"/>
</dbReference>
<dbReference type="Gene3D" id="3.10.10.10">
    <property type="entry name" value="HIV Type 1 Reverse Transcriptase, subunit A, domain 1"/>
    <property type="match status" value="1"/>
</dbReference>
<dbReference type="Gene3D" id="3.30.420.10">
    <property type="entry name" value="Ribonuclease H-like superfamily/Ribonuclease H"/>
    <property type="match status" value="2"/>
</dbReference>
<dbReference type="PROSITE" id="PS50994">
    <property type="entry name" value="INTEGRASE"/>
    <property type="match status" value="1"/>
</dbReference>
<evidence type="ECO:0000256" key="2">
    <source>
        <dbReference type="ARBA" id="ARBA00012180"/>
    </source>
</evidence>
<evidence type="ECO:0000256" key="4">
    <source>
        <dbReference type="ARBA" id="ARBA00022679"/>
    </source>
</evidence>
<evidence type="ECO:0000259" key="18">
    <source>
        <dbReference type="PROSITE" id="PS50879"/>
    </source>
</evidence>
<dbReference type="Pfam" id="PF17919">
    <property type="entry name" value="RT_RNaseH_2"/>
    <property type="match status" value="1"/>
</dbReference>
<keyword evidence="11" id="KW-0229">DNA integration</keyword>
<keyword evidence="13" id="KW-0233">DNA recombination</keyword>
<dbReference type="GO" id="GO:0004190">
    <property type="term" value="F:aspartic-type endopeptidase activity"/>
    <property type="evidence" value="ECO:0007669"/>
    <property type="project" value="InterPro"/>
</dbReference>
<evidence type="ECO:0000256" key="15">
    <source>
        <dbReference type="SAM" id="MobiDB-lite"/>
    </source>
</evidence>
<sequence length="1390" mass="154842">MGHKVPLLVDTGATRSTVRSAEVPKLPLSGRTIRVVGVANQLLTNPIKDPVQVEIGTFQGLHRFVVCDSSPVSLLGRDLLCKTRCSITCSNEGIEVKTNSDDEGDDGQFSELETETANVEYPLITLFPMFTVMDLPVELQGTVTEKVWDLTGKEVGLIKGVELVKVEVKPNAVFPQVPQYHMAQDVLKQVTQIIADFITQGVLKEVMSSLCNSPIMGLKKPSGKFRIVQDLRKINEIVVTCCPIVPNPAVIMFQVPCDAVVDLSQAFFSVPLHEDSQFLFSFKFLDKVYSWCRIPQGFSESPSIFNQILKKELEPLELPFSLTLVQYINDLLIASRTKDECRYDTIALLNHLGKNGHKEYPKKLQYCQKEVKYLGHLIEKGSKRISKENVTAILQMNPPTTKRYVRMFLGMVGYCRQWIPNFSIISKLLVILTVKEVQDGQGAITMSEKEMKTFMELRESMCRAPALGMPDHTKPFVLFCHERDACSLSVQTQVHGGANHPVAYFSATLVPVAAALLGCLRAVAAVGQSLTQCEGIVMGHPLTVMVPHSVEILLTRTKTQHMTNVSLTKYETIILGSPNMSLKRCTVLNPATLLPIANAGIDDAEEVEHNCLEVTDLCTKPRPDIKDTQLEENDYTIFVDGSCLRDAVGVLSAGYAVCTITGIIEASWLERVYSAQVAELIALTRACHAAENLKVTIYTDSRYGFGMVHDFGQLWSQRGFMTSSGSPVKNGEKIKDLLHAIHLPLEIAMVKCNAHVKSQDFVSMGNGYADQVARFYALNCISFQDQWELLPETENETCSGYALRVVDTLDELKSLQGCASKEEKRSWQRMQCVRRSDDLWVSEEGKMVLPNSLLSQFARFYHGQAHVGIDTMIRLFKIDWFNPEFRQAAEVICHKCIICQQMNARKGTVVNLSHFGRAGGPFSRMQMDFIRMPVCGGLRNVLVIVCIFSHWIEAYPTRRNDSLTVAKLLLRDLIPRSGFPISLESDRGRHFDNEVIKLLCAALNIEQKLHCSYRPEASGLVEQMNGTLKSRMAKMCAATNLKWPDALALVLMSMRNTPDKKTGLSPHEILMGRAMRLPAVPANVLENISDDMVLDYCKGLADVVHSFSHQVEATTLPPISDPGHTLKAGERVVVKKHVRMSCLEPRWKGPYQVILITTTAVKCAGLPNWIHASHTKKVTCPTDEEIEVSETTAAEKEVSGLESNQRGTETERELAEDGLITQTVNEIQRGDSEPISAEVTGEPTQREVLPVADGYRFEVEPITDPEGEGGKAEGGQSIQTPPEPLAGPSRENTIAREEGTLQHTERLSGKKTLKGDNWLEPQAAKERLIPNEAIDEEVDTTRKEDLSDGELQGDRKLKRKRVANRRYADPEWAYATSAELQQEFLAFCFD</sequence>
<gene>
    <name evidence="20" type="ORF">NDU88_002834</name>
</gene>
<feature type="domain" description="Reverse transcriptase" evidence="17">
    <location>
        <begin position="199"/>
        <end position="378"/>
    </location>
</feature>
<feature type="region of interest" description="Disordered" evidence="15">
    <location>
        <begin position="1189"/>
        <end position="1354"/>
    </location>
</feature>
<dbReference type="Pfam" id="PF00077">
    <property type="entry name" value="RVP"/>
    <property type="match status" value="1"/>
</dbReference>
<evidence type="ECO:0000256" key="11">
    <source>
        <dbReference type="ARBA" id="ARBA00022908"/>
    </source>
</evidence>
<keyword evidence="9" id="KW-0460">Magnesium</keyword>
<dbReference type="SUPFAM" id="SSF50630">
    <property type="entry name" value="Acid proteases"/>
    <property type="match status" value="1"/>
</dbReference>
<dbReference type="Pfam" id="PF00075">
    <property type="entry name" value="RNase_H"/>
    <property type="match status" value="1"/>
</dbReference>
<comment type="similarity">
    <text evidence="1">Belongs to the beta type-B retroviral polymerase family. HERV class-II K(HML-2) pol subfamily.</text>
</comment>
<keyword evidence="6" id="KW-0540">Nuclease</keyword>
<dbReference type="InterPro" id="IPR001995">
    <property type="entry name" value="Peptidase_A2_cat"/>
</dbReference>
<dbReference type="GO" id="GO:0006310">
    <property type="term" value="P:DNA recombination"/>
    <property type="evidence" value="ECO:0007669"/>
    <property type="project" value="UniProtKB-KW"/>
</dbReference>
<dbReference type="PROSITE" id="PS50175">
    <property type="entry name" value="ASP_PROT_RETROV"/>
    <property type="match status" value="1"/>
</dbReference>
<dbReference type="InterPro" id="IPR043502">
    <property type="entry name" value="DNA/RNA_pol_sf"/>
</dbReference>
<dbReference type="GO" id="GO:0004523">
    <property type="term" value="F:RNA-DNA hybrid ribonuclease activity"/>
    <property type="evidence" value="ECO:0007669"/>
    <property type="project" value="UniProtKB-EC"/>
</dbReference>
<dbReference type="EC" id="3.1.26.4" evidence="2"/>
<dbReference type="Gene3D" id="2.40.70.10">
    <property type="entry name" value="Acid Proteases"/>
    <property type="match status" value="1"/>
</dbReference>
<dbReference type="Gene3D" id="3.30.70.270">
    <property type="match status" value="2"/>
</dbReference>
<dbReference type="Pfam" id="PF18697">
    <property type="entry name" value="MLVIN_C"/>
    <property type="match status" value="1"/>
</dbReference>
<dbReference type="InterPro" id="IPR036397">
    <property type="entry name" value="RNaseH_sf"/>
</dbReference>
<feature type="domain" description="Integrase catalytic" evidence="19">
    <location>
        <begin position="917"/>
        <end position="1074"/>
    </location>
</feature>
<dbReference type="InterPro" id="IPR041577">
    <property type="entry name" value="RT_RNaseH_2"/>
</dbReference>
<dbReference type="InterPro" id="IPR000477">
    <property type="entry name" value="RT_dom"/>
</dbReference>
<dbReference type="SUPFAM" id="SSF56672">
    <property type="entry name" value="DNA/RNA polymerases"/>
    <property type="match status" value="1"/>
</dbReference>
<evidence type="ECO:0000256" key="3">
    <source>
        <dbReference type="ARBA" id="ARBA00018735"/>
    </source>
</evidence>
<dbReference type="PANTHER" id="PTHR37984">
    <property type="entry name" value="PROTEIN CBG26694"/>
    <property type="match status" value="1"/>
</dbReference>
<dbReference type="Pfam" id="PF00078">
    <property type="entry name" value="RVT_1"/>
    <property type="match status" value="1"/>
</dbReference>
<dbReference type="Proteomes" id="UP001066276">
    <property type="component" value="Chromosome 5"/>
</dbReference>
<feature type="compositionally biased region" description="Basic and acidic residues" evidence="15">
    <location>
        <begin position="1293"/>
        <end position="1308"/>
    </location>
</feature>
<dbReference type="InterPro" id="IPR001584">
    <property type="entry name" value="Integrase_cat-core"/>
</dbReference>
<evidence type="ECO:0000256" key="12">
    <source>
        <dbReference type="ARBA" id="ARBA00022918"/>
    </source>
</evidence>
<proteinExistence type="inferred from homology"/>
<keyword evidence="14" id="KW-0511">Multifunctional enzyme</keyword>
<keyword evidence="10" id="KW-0694">RNA-binding</keyword>
<evidence type="ECO:0000259" key="16">
    <source>
        <dbReference type="PROSITE" id="PS50175"/>
    </source>
</evidence>
<dbReference type="PROSITE" id="PS50879">
    <property type="entry name" value="RNASE_H_1"/>
    <property type="match status" value="1"/>
</dbReference>
<evidence type="ECO:0000256" key="10">
    <source>
        <dbReference type="ARBA" id="ARBA00022884"/>
    </source>
</evidence>
<feature type="domain" description="Peptidase A2" evidence="16">
    <location>
        <begin position="5"/>
        <end position="79"/>
    </location>
</feature>
<dbReference type="InterPro" id="IPR012337">
    <property type="entry name" value="RNaseH-like_sf"/>
</dbReference>
<dbReference type="GO" id="GO:0006508">
    <property type="term" value="P:proteolysis"/>
    <property type="evidence" value="ECO:0007669"/>
    <property type="project" value="InterPro"/>
</dbReference>
<dbReference type="InterPro" id="IPR021109">
    <property type="entry name" value="Peptidase_aspartic_dom_sf"/>
</dbReference>
<dbReference type="InterPro" id="IPR001969">
    <property type="entry name" value="Aspartic_peptidase_AS"/>
</dbReference>
<dbReference type="InterPro" id="IPR040643">
    <property type="entry name" value="MLVIN_C"/>
</dbReference>
<dbReference type="GO" id="GO:0015074">
    <property type="term" value="P:DNA integration"/>
    <property type="evidence" value="ECO:0007669"/>
    <property type="project" value="UniProtKB-KW"/>
</dbReference>
<dbReference type="EMBL" id="JANPWB010000009">
    <property type="protein sequence ID" value="KAJ1150036.1"/>
    <property type="molecule type" value="Genomic_DNA"/>
</dbReference>
<reference evidence="20" key="1">
    <citation type="journal article" date="2022" name="bioRxiv">
        <title>Sequencing and chromosome-scale assembly of the giantPleurodeles waltlgenome.</title>
        <authorList>
            <person name="Brown T."/>
            <person name="Elewa A."/>
            <person name="Iarovenko S."/>
            <person name="Subramanian E."/>
            <person name="Araus A.J."/>
            <person name="Petzold A."/>
            <person name="Susuki M."/>
            <person name="Suzuki K.-i.T."/>
            <person name="Hayashi T."/>
            <person name="Toyoda A."/>
            <person name="Oliveira C."/>
            <person name="Osipova E."/>
            <person name="Leigh N.D."/>
            <person name="Simon A."/>
            <person name="Yun M.H."/>
        </authorList>
    </citation>
    <scope>NUCLEOTIDE SEQUENCE</scope>
    <source>
        <strain evidence="20">20211129_DDA</strain>
        <tissue evidence="20">Liver</tissue>
    </source>
</reference>
<evidence type="ECO:0000259" key="19">
    <source>
        <dbReference type="PROSITE" id="PS50994"/>
    </source>
</evidence>
<dbReference type="PANTHER" id="PTHR37984:SF5">
    <property type="entry name" value="PROTEIN NYNRIN-LIKE"/>
    <property type="match status" value="1"/>
</dbReference>
<keyword evidence="8" id="KW-0378">Hydrolase</keyword>
<dbReference type="InterPro" id="IPR018061">
    <property type="entry name" value="Retropepsins"/>
</dbReference>
<dbReference type="Gene3D" id="2.30.30.850">
    <property type="match status" value="1"/>
</dbReference>
<protein>
    <recommendedName>
        <fullName evidence="3">Gag-Pol polyprotein</fullName>
        <ecNumber evidence="2">3.1.26.4</ecNumber>
    </recommendedName>
</protein>